<proteinExistence type="predicted"/>
<protein>
    <submittedName>
        <fullName evidence="1">Uncharacterized protein</fullName>
    </submittedName>
</protein>
<reference evidence="1" key="1">
    <citation type="journal article" date="2021" name="Proc. Natl. Acad. Sci. U.S.A.">
        <title>A Catalog of Tens of Thousands of Viruses from Human Metagenomes Reveals Hidden Associations with Chronic Diseases.</title>
        <authorList>
            <person name="Tisza M.J."/>
            <person name="Buck C.B."/>
        </authorList>
    </citation>
    <scope>NUCLEOTIDE SEQUENCE</scope>
    <source>
        <strain evidence="1">CtCS019</strain>
    </source>
</reference>
<accession>A0A8S5U5B6</accession>
<dbReference type="EMBL" id="BK016015">
    <property type="protein sequence ID" value="DAF89665.1"/>
    <property type="molecule type" value="Genomic_DNA"/>
</dbReference>
<organism evidence="1">
    <name type="scientific">Siphoviridae sp. ctCS019</name>
    <dbReference type="NCBI Taxonomy" id="2825378"/>
    <lineage>
        <taxon>Viruses</taxon>
        <taxon>Duplodnaviria</taxon>
        <taxon>Heunggongvirae</taxon>
        <taxon>Uroviricota</taxon>
        <taxon>Caudoviricetes</taxon>
    </lineage>
</organism>
<evidence type="ECO:0000313" key="1">
    <source>
        <dbReference type="EMBL" id="DAF89665.1"/>
    </source>
</evidence>
<name>A0A8S5U5B6_9CAUD</name>
<sequence length="29" mass="3597">MLRQNRCKKYLIINDLYFLPKQNSLFCCM</sequence>